<sequence length="405" mass="43279">MGLLLREPSSLNSLTSGVAPPGGTSTISESDPDLDLGATEKPSCRGGGRPLRTTHSRGTSHGDNTAQGLNPSRCAHTPPRRARAARLRHARRPSYPWADDAAEGRALARSDVPLPGDWGWGRGWDAQDRSFSISSSTTTSSSSSSRRSRSASLSPRRRPPSLERQDAFRDERTAKRRRESGAESVNGDLAGEETDQRCFGRARGKRDYEDEQEAAEIAELYRLGLLYDDEHERGEGFSLASIVRAEPVYSLRVRPARKKGGRDAGAEQNFALSVDLAFSAFGEDEALAGWLRSGSAYERAAADDHWAPVAFPRDAGRSSPRLTVIYELADDAVSAVSADNFLESVSVSELSSCGGEEENEAAWAVLDGCNGLNANAATGGAADLVEGEAGDGDSDPWVVLGRDGS</sequence>
<evidence type="ECO:0000313" key="3">
    <source>
        <dbReference type="Proteomes" id="UP000289323"/>
    </source>
</evidence>
<dbReference type="AlphaFoldDB" id="A0A3S4APZ3"/>
<feature type="compositionally biased region" description="Basic and acidic residues" evidence="1">
    <location>
        <begin position="160"/>
        <end position="173"/>
    </location>
</feature>
<protein>
    <submittedName>
        <fullName evidence="2">39ef8e4d-1aac-4dfc-ab47-7e0dc599395e</fullName>
    </submittedName>
</protein>
<name>A0A3S4APZ3_9PEZI</name>
<feature type="compositionally biased region" description="Polar residues" evidence="1">
    <location>
        <begin position="56"/>
        <end position="70"/>
    </location>
</feature>
<evidence type="ECO:0000256" key="1">
    <source>
        <dbReference type="SAM" id="MobiDB-lite"/>
    </source>
</evidence>
<organism evidence="2 3">
    <name type="scientific">Thermothielavioides terrestris</name>
    <dbReference type="NCBI Taxonomy" id="2587410"/>
    <lineage>
        <taxon>Eukaryota</taxon>
        <taxon>Fungi</taxon>
        <taxon>Dikarya</taxon>
        <taxon>Ascomycota</taxon>
        <taxon>Pezizomycotina</taxon>
        <taxon>Sordariomycetes</taxon>
        <taxon>Sordariomycetidae</taxon>
        <taxon>Sordariales</taxon>
        <taxon>Chaetomiaceae</taxon>
        <taxon>Thermothielavioides</taxon>
    </lineage>
</organism>
<accession>A0A3S4APZ3</accession>
<evidence type="ECO:0000313" key="2">
    <source>
        <dbReference type="EMBL" id="SPQ23086.1"/>
    </source>
</evidence>
<dbReference type="Proteomes" id="UP000289323">
    <property type="component" value="Unassembled WGS sequence"/>
</dbReference>
<feature type="compositionally biased region" description="Basic residues" evidence="1">
    <location>
        <begin position="78"/>
        <end position="92"/>
    </location>
</feature>
<proteinExistence type="predicted"/>
<gene>
    <name evidence="2" type="ORF">TT172_LOCUS5505</name>
</gene>
<feature type="compositionally biased region" description="Low complexity" evidence="1">
    <location>
        <begin position="129"/>
        <end position="154"/>
    </location>
</feature>
<dbReference type="EMBL" id="OUUZ01000009">
    <property type="protein sequence ID" value="SPQ23086.1"/>
    <property type="molecule type" value="Genomic_DNA"/>
</dbReference>
<feature type="region of interest" description="Disordered" evidence="1">
    <location>
        <begin position="1"/>
        <end position="210"/>
    </location>
</feature>
<reference evidence="2 3" key="1">
    <citation type="submission" date="2018-04" db="EMBL/GenBank/DDBJ databases">
        <authorList>
            <person name="Huttner S."/>
            <person name="Dainat J."/>
        </authorList>
    </citation>
    <scope>NUCLEOTIDE SEQUENCE [LARGE SCALE GENOMIC DNA]</scope>
</reference>